<evidence type="ECO:0000256" key="7">
    <source>
        <dbReference type="ARBA" id="ARBA00023065"/>
    </source>
</evidence>
<evidence type="ECO:0000256" key="6">
    <source>
        <dbReference type="ARBA" id="ARBA00022989"/>
    </source>
</evidence>
<dbReference type="Gene3D" id="1.20.1530.20">
    <property type="match status" value="1"/>
</dbReference>
<evidence type="ECO:0000256" key="3">
    <source>
        <dbReference type="ARBA" id="ARBA00022448"/>
    </source>
</evidence>
<proteinExistence type="inferred from homology"/>
<dbReference type="Proteomes" id="UP001595816">
    <property type="component" value="Unassembled WGS sequence"/>
</dbReference>
<feature type="region of interest" description="Disordered" evidence="9">
    <location>
        <begin position="389"/>
        <end position="411"/>
    </location>
</feature>
<dbReference type="InterPro" id="IPR038770">
    <property type="entry name" value="Na+/solute_symporter_sf"/>
</dbReference>
<feature type="transmembrane region" description="Helical" evidence="10">
    <location>
        <begin position="239"/>
        <end position="257"/>
    </location>
</feature>
<dbReference type="PANTHER" id="PTHR43562:SF1">
    <property type="entry name" value="NA(+)_H(+) ANTIPORTER YJBQ-RELATED"/>
    <property type="match status" value="1"/>
</dbReference>
<gene>
    <name evidence="12" type="ORF">ACFOZ4_22155</name>
</gene>
<evidence type="ECO:0000256" key="4">
    <source>
        <dbReference type="ARBA" id="ARBA00022449"/>
    </source>
</evidence>
<evidence type="ECO:0000256" key="1">
    <source>
        <dbReference type="ARBA" id="ARBA00004141"/>
    </source>
</evidence>
<keyword evidence="5 10" id="KW-0812">Transmembrane</keyword>
<evidence type="ECO:0000259" key="11">
    <source>
        <dbReference type="Pfam" id="PF00999"/>
    </source>
</evidence>
<feature type="domain" description="Cation/H+ exchanger transmembrane" evidence="11">
    <location>
        <begin position="18"/>
        <end position="379"/>
    </location>
</feature>
<keyword evidence="7" id="KW-0406">Ion transport</keyword>
<feature type="transmembrane region" description="Helical" evidence="10">
    <location>
        <begin position="269"/>
        <end position="287"/>
    </location>
</feature>
<reference evidence="13" key="1">
    <citation type="journal article" date="2019" name="Int. J. Syst. Evol. Microbiol.">
        <title>The Global Catalogue of Microorganisms (GCM) 10K type strain sequencing project: providing services to taxonomists for standard genome sequencing and annotation.</title>
        <authorList>
            <consortium name="The Broad Institute Genomics Platform"/>
            <consortium name="The Broad Institute Genome Sequencing Center for Infectious Disease"/>
            <person name="Wu L."/>
            <person name="Ma J."/>
        </authorList>
    </citation>
    <scope>NUCLEOTIDE SEQUENCE [LARGE SCALE GENOMIC DNA]</scope>
    <source>
        <strain evidence="13">CGMCC 4.7289</strain>
    </source>
</reference>
<dbReference type="RefSeq" id="WP_253760878.1">
    <property type="nucleotide sequence ID" value="NZ_JAMZDZ010000001.1"/>
</dbReference>
<keyword evidence="4" id="KW-0050">Antiport</keyword>
<feature type="transmembrane region" description="Helical" evidence="10">
    <location>
        <begin position="30"/>
        <end position="52"/>
    </location>
</feature>
<keyword evidence="6 10" id="KW-1133">Transmembrane helix</keyword>
<dbReference type="Pfam" id="PF00999">
    <property type="entry name" value="Na_H_Exchanger"/>
    <property type="match status" value="1"/>
</dbReference>
<organism evidence="12 13">
    <name type="scientific">Hamadaea flava</name>
    <dbReference type="NCBI Taxonomy" id="1742688"/>
    <lineage>
        <taxon>Bacteria</taxon>
        <taxon>Bacillati</taxon>
        <taxon>Actinomycetota</taxon>
        <taxon>Actinomycetes</taxon>
        <taxon>Micromonosporales</taxon>
        <taxon>Micromonosporaceae</taxon>
        <taxon>Hamadaea</taxon>
    </lineage>
</organism>
<protein>
    <submittedName>
        <fullName evidence="12">Cation:proton antiporter</fullName>
    </submittedName>
</protein>
<feature type="compositionally biased region" description="Polar residues" evidence="9">
    <location>
        <begin position="390"/>
        <end position="400"/>
    </location>
</feature>
<feature type="transmembrane region" description="Helical" evidence="10">
    <location>
        <begin position="147"/>
        <end position="168"/>
    </location>
</feature>
<keyword evidence="13" id="KW-1185">Reference proteome</keyword>
<feature type="transmembrane region" description="Helical" evidence="10">
    <location>
        <begin position="333"/>
        <end position="353"/>
    </location>
</feature>
<comment type="caution">
    <text evidence="12">The sequence shown here is derived from an EMBL/GenBank/DDBJ whole genome shotgun (WGS) entry which is preliminary data.</text>
</comment>
<feature type="transmembrane region" description="Helical" evidence="10">
    <location>
        <begin position="365"/>
        <end position="386"/>
    </location>
</feature>
<evidence type="ECO:0000256" key="10">
    <source>
        <dbReference type="SAM" id="Phobius"/>
    </source>
</evidence>
<feature type="transmembrane region" description="Helical" evidence="10">
    <location>
        <begin position="174"/>
        <end position="195"/>
    </location>
</feature>
<feature type="transmembrane region" description="Helical" evidence="10">
    <location>
        <begin position="58"/>
        <end position="76"/>
    </location>
</feature>
<evidence type="ECO:0000313" key="13">
    <source>
        <dbReference type="Proteomes" id="UP001595816"/>
    </source>
</evidence>
<dbReference type="PANTHER" id="PTHR43562">
    <property type="entry name" value="NAPA-TYPE SODIUM/HYDROGEN ANTIPORTER"/>
    <property type="match status" value="1"/>
</dbReference>
<feature type="transmembrane region" description="Helical" evidence="10">
    <location>
        <begin position="216"/>
        <end position="233"/>
    </location>
</feature>
<evidence type="ECO:0000256" key="8">
    <source>
        <dbReference type="ARBA" id="ARBA00023136"/>
    </source>
</evidence>
<accession>A0ABV8LQL1</accession>
<feature type="transmembrane region" description="Helical" evidence="10">
    <location>
        <begin position="299"/>
        <end position="321"/>
    </location>
</feature>
<comment type="subcellular location">
    <subcellularLocation>
        <location evidence="1">Membrane</location>
        <topology evidence="1">Multi-pass membrane protein</topology>
    </subcellularLocation>
</comment>
<dbReference type="InterPro" id="IPR006153">
    <property type="entry name" value="Cation/H_exchanger_TM"/>
</dbReference>
<feature type="transmembrane region" description="Helical" evidence="10">
    <location>
        <begin position="114"/>
        <end position="135"/>
    </location>
</feature>
<evidence type="ECO:0000313" key="12">
    <source>
        <dbReference type="EMBL" id="MFC4133322.1"/>
    </source>
</evidence>
<keyword evidence="8 10" id="KW-0472">Membrane</keyword>
<feature type="transmembrane region" description="Helical" evidence="10">
    <location>
        <begin position="6"/>
        <end position="23"/>
    </location>
</feature>
<name>A0ABV8LQL1_9ACTN</name>
<sequence length="411" mass="43409">MTSSTLFTLLLITIAAVASPIVVDRLSRWIVIPAIVVELILGVLVGPYVLHWAQVDDIISALSSLGLAVLMFMAGYEIDFGRLRGRPLTLAVVGWLCSLALGLGLVALRTGFSLKTVVIGLALTTTALGTLLPILRDRGMLGTPFGNRVMAVGAIGEFAPIVAISVVLTTDNPVHSMILLVVFAVVAIVAAHLARQPPSPRMSRLVIRTLHTSAQLAIRLILLVLVTMVWLAYRFELDTLLGSFAAGIVVRLAMRPASEHMTQQVEAKLDAIGFGFLIPIFFVVSGINLNLGALSSVEGLLATALFVVALLVVRGGPIFVLHRRDLPGVRDRLSLALFGASALPLIVVITTIGTQDGVLTTPLDASLVAAGALSILIFPQVAMRLLRSGTPETGASTKDTPVTLPAEPEAL</sequence>
<feature type="transmembrane region" description="Helical" evidence="10">
    <location>
        <begin position="88"/>
        <end position="108"/>
    </location>
</feature>
<evidence type="ECO:0000256" key="2">
    <source>
        <dbReference type="ARBA" id="ARBA00005551"/>
    </source>
</evidence>
<evidence type="ECO:0000256" key="5">
    <source>
        <dbReference type="ARBA" id="ARBA00022692"/>
    </source>
</evidence>
<dbReference type="EMBL" id="JBHSAY010000010">
    <property type="protein sequence ID" value="MFC4133322.1"/>
    <property type="molecule type" value="Genomic_DNA"/>
</dbReference>
<keyword evidence="3" id="KW-0813">Transport</keyword>
<comment type="similarity">
    <text evidence="2">Belongs to the monovalent cation:proton antiporter 2 (CPA2) transporter (TC 2.A.37) family.</text>
</comment>
<evidence type="ECO:0000256" key="9">
    <source>
        <dbReference type="SAM" id="MobiDB-lite"/>
    </source>
</evidence>